<name>A0A0S6W475_9BACT</name>
<dbReference type="GO" id="GO:0016853">
    <property type="term" value="F:isomerase activity"/>
    <property type="evidence" value="ECO:0007669"/>
    <property type="project" value="TreeGrafter"/>
</dbReference>
<dbReference type="STRING" id="1499966.U14_04405"/>
<dbReference type="Proteomes" id="UP000030700">
    <property type="component" value="Unassembled WGS sequence"/>
</dbReference>
<dbReference type="AlphaFoldDB" id="A0A0S6W475"/>
<dbReference type="HOGENOM" id="CLU_048756_0_2_0"/>
<keyword evidence="3" id="KW-1185">Reference proteome</keyword>
<dbReference type="SUPFAM" id="SSF54506">
    <property type="entry name" value="Diaminopimelate epimerase-like"/>
    <property type="match status" value="1"/>
</dbReference>
<organism evidence="2">
    <name type="scientific">Candidatus Moduliflexus flocculans</name>
    <dbReference type="NCBI Taxonomy" id="1499966"/>
    <lineage>
        <taxon>Bacteria</taxon>
        <taxon>Candidatus Moduliflexota</taxon>
        <taxon>Candidatus Moduliflexia</taxon>
        <taxon>Candidatus Moduliflexales</taxon>
        <taxon>Candidatus Moduliflexaceae</taxon>
    </lineage>
</organism>
<dbReference type="GO" id="GO:0005737">
    <property type="term" value="C:cytoplasm"/>
    <property type="evidence" value="ECO:0007669"/>
    <property type="project" value="TreeGrafter"/>
</dbReference>
<dbReference type="PANTHER" id="PTHR13774">
    <property type="entry name" value="PHENAZINE BIOSYNTHESIS PROTEIN"/>
    <property type="match status" value="1"/>
</dbReference>
<feature type="active site" evidence="1">
    <location>
        <position position="51"/>
    </location>
</feature>
<dbReference type="EMBL" id="DF820459">
    <property type="protein sequence ID" value="GAK53145.1"/>
    <property type="molecule type" value="Genomic_DNA"/>
</dbReference>
<reference evidence="2" key="1">
    <citation type="journal article" date="2015" name="PeerJ">
        <title>First genomic representation of candidate bacterial phylum KSB3 points to enhanced environmental sensing as a trigger of wastewater bulking.</title>
        <authorList>
            <person name="Sekiguchi Y."/>
            <person name="Ohashi A."/>
            <person name="Parks D.H."/>
            <person name="Yamauchi T."/>
            <person name="Tyson G.W."/>
            <person name="Hugenholtz P."/>
        </authorList>
    </citation>
    <scope>NUCLEOTIDE SEQUENCE [LARGE SCALE GENOMIC DNA]</scope>
</reference>
<evidence type="ECO:0000256" key="1">
    <source>
        <dbReference type="PIRSR" id="PIRSR016184-1"/>
    </source>
</evidence>
<dbReference type="NCBIfam" id="TIGR00654">
    <property type="entry name" value="PhzF_family"/>
    <property type="match status" value="1"/>
</dbReference>
<evidence type="ECO:0000313" key="2">
    <source>
        <dbReference type="EMBL" id="GAK53145.1"/>
    </source>
</evidence>
<dbReference type="Gene3D" id="3.10.310.10">
    <property type="entry name" value="Diaminopimelate Epimerase, Chain A, domain 1"/>
    <property type="match status" value="2"/>
</dbReference>
<accession>A0A0S6W475</accession>
<evidence type="ECO:0000313" key="3">
    <source>
        <dbReference type="Proteomes" id="UP000030700"/>
    </source>
</evidence>
<gene>
    <name evidence="2" type="ORF">U14_04405</name>
</gene>
<dbReference type="PIRSF" id="PIRSF016184">
    <property type="entry name" value="PhzC_PhzF"/>
    <property type="match status" value="1"/>
</dbReference>
<dbReference type="InterPro" id="IPR003719">
    <property type="entry name" value="Phenazine_PhzF-like"/>
</dbReference>
<dbReference type="Pfam" id="PF02567">
    <property type="entry name" value="PhzC-PhzF"/>
    <property type="match status" value="1"/>
</dbReference>
<proteinExistence type="predicted"/>
<sequence length="298" mass="33443">MKTLLFKKIDAFATEHSSGNPAGVIYLRQQDELSEEEMLRIAHELKGFVSEVGYVRQVDRDAFDLRYYSSEREVEFCGHATIAIMYDLIKQRDDLLKQPFVNISTSKARLLVENRIPQENAVYISAPEPTFSRCAVQNETLAAALRISPEAISDTLPLASIHAGLKTLIVPLNNLQSVLSLHPDLQELKQFCLNHALDIMTVFTDDVANDENAYRTRVFAPTFGYLEDPATGSGNAAFGYYLLKHDQWDGRPISLEQNGLRDQSNCVKLLAKPDGNQEQRVWFGGGAIVRIQGEYCLS</sequence>
<protein>
    <submittedName>
        <fullName evidence="2">Phenazine biosynthesis protein PhzF family</fullName>
    </submittedName>
</protein>